<evidence type="ECO:0000313" key="4">
    <source>
        <dbReference type="Proteomes" id="UP000288716"/>
    </source>
</evidence>
<dbReference type="PROSITE" id="PS51421">
    <property type="entry name" value="RAS"/>
    <property type="match status" value="1"/>
</dbReference>
<keyword evidence="4" id="KW-1185">Reference proteome</keyword>
<dbReference type="PRINTS" id="PR00449">
    <property type="entry name" value="RASTRNSFRMNG"/>
</dbReference>
<dbReference type="InterPro" id="IPR027417">
    <property type="entry name" value="P-loop_NTPase"/>
</dbReference>
<dbReference type="NCBIfam" id="TIGR00231">
    <property type="entry name" value="small_GTP"/>
    <property type="match status" value="1"/>
</dbReference>
<accession>A0A443SHY0</accession>
<dbReference type="Gene3D" id="3.40.50.300">
    <property type="entry name" value="P-loop containing nucleotide triphosphate hydrolases"/>
    <property type="match status" value="1"/>
</dbReference>
<dbReference type="PANTHER" id="PTHR47978">
    <property type="match status" value="1"/>
</dbReference>
<name>A0A443SHY0_9ACAR</name>
<dbReference type="VEuPathDB" id="VectorBase:LDEU004911"/>
<dbReference type="EMBL" id="NCKV01002239">
    <property type="protein sequence ID" value="RWS27128.1"/>
    <property type="molecule type" value="Genomic_DNA"/>
</dbReference>
<dbReference type="SMART" id="SM00176">
    <property type="entry name" value="RAN"/>
    <property type="match status" value="1"/>
</dbReference>
<keyword evidence="2" id="KW-0547">Nucleotide-binding</keyword>
<comment type="similarity">
    <text evidence="1">Belongs to the small GTPase superfamily. Rab family.</text>
</comment>
<dbReference type="PROSITE" id="PS51417">
    <property type="entry name" value="ARF"/>
    <property type="match status" value="1"/>
</dbReference>
<sequence length="216" mass="24526">MRFDKIEAKVVVIGAQNVGKTSVSLRYIGQKFGRQLSPTVGASFLTNTIHLNGTEVKLMIWDTAGQERFKSMTPMYYRNANAAIIVFDLSCDTSFILSKKWAKGEYLYFVRIINCFSDLLRNIDYSITLCYVGNKCDLKYERKVSSEEAEEYAESINAKYFETSALTNEGISEVFLHIAKCLVAKSDDLTRTRKNSIHMEHEIKEPSMTAQQSSCC</sequence>
<dbReference type="InterPro" id="IPR001806">
    <property type="entry name" value="Small_GTPase"/>
</dbReference>
<evidence type="ECO:0000313" key="3">
    <source>
        <dbReference type="EMBL" id="RWS27128.1"/>
    </source>
</evidence>
<dbReference type="GO" id="GO:0005525">
    <property type="term" value="F:GTP binding"/>
    <property type="evidence" value="ECO:0007669"/>
    <property type="project" value="InterPro"/>
</dbReference>
<dbReference type="PROSITE" id="PS51419">
    <property type="entry name" value="RAB"/>
    <property type="match status" value="1"/>
</dbReference>
<dbReference type="PROSITE" id="PS51420">
    <property type="entry name" value="RHO"/>
    <property type="match status" value="1"/>
</dbReference>
<evidence type="ECO:0000256" key="1">
    <source>
        <dbReference type="ARBA" id="ARBA00006270"/>
    </source>
</evidence>
<dbReference type="SMART" id="SM00174">
    <property type="entry name" value="RHO"/>
    <property type="match status" value="1"/>
</dbReference>
<dbReference type="SMART" id="SM00173">
    <property type="entry name" value="RAS"/>
    <property type="match status" value="1"/>
</dbReference>
<proteinExistence type="inferred from homology"/>
<dbReference type="STRING" id="299467.A0A443SHY0"/>
<dbReference type="SMART" id="SM00175">
    <property type="entry name" value="RAB"/>
    <property type="match status" value="1"/>
</dbReference>
<organism evidence="3 4">
    <name type="scientific">Leptotrombidium deliense</name>
    <dbReference type="NCBI Taxonomy" id="299467"/>
    <lineage>
        <taxon>Eukaryota</taxon>
        <taxon>Metazoa</taxon>
        <taxon>Ecdysozoa</taxon>
        <taxon>Arthropoda</taxon>
        <taxon>Chelicerata</taxon>
        <taxon>Arachnida</taxon>
        <taxon>Acari</taxon>
        <taxon>Acariformes</taxon>
        <taxon>Trombidiformes</taxon>
        <taxon>Prostigmata</taxon>
        <taxon>Anystina</taxon>
        <taxon>Parasitengona</taxon>
        <taxon>Trombiculoidea</taxon>
        <taxon>Trombiculidae</taxon>
        <taxon>Leptotrombidium</taxon>
    </lineage>
</organism>
<dbReference type="OrthoDB" id="63533at2759"/>
<dbReference type="Proteomes" id="UP000288716">
    <property type="component" value="Unassembled WGS sequence"/>
</dbReference>
<dbReference type="Pfam" id="PF00071">
    <property type="entry name" value="Ras"/>
    <property type="match status" value="1"/>
</dbReference>
<dbReference type="InterPro" id="IPR005225">
    <property type="entry name" value="Small_GTP-bd"/>
</dbReference>
<dbReference type="FunFam" id="3.40.50.300:FF:000808">
    <property type="entry name" value="Small GTP-binding protein, putative"/>
    <property type="match status" value="1"/>
</dbReference>
<gene>
    <name evidence="3" type="ORF">B4U80_02263</name>
</gene>
<reference evidence="3 4" key="1">
    <citation type="journal article" date="2018" name="Gigascience">
        <title>Genomes of trombidid mites reveal novel predicted allergens and laterally-transferred genes associated with secondary metabolism.</title>
        <authorList>
            <person name="Dong X."/>
            <person name="Chaisiri K."/>
            <person name="Xia D."/>
            <person name="Armstrong S.D."/>
            <person name="Fang Y."/>
            <person name="Donnelly M.J."/>
            <person name="Kadowaki T."/>
            <person name="McGarry J.W."/>
            <person name="Darby A.C."/>
            <person name="Makepeace B.L."/>
        </authorList>
    </citation>
    <scope>NUCLEOTIDE SEQUENCE [LARGE SCALE GENOMIC DNA]</scope>
    <source>
        <strain evidence="3">UoL-UT</strain>
    </source>
</reference>
<dbReference type="GO" id="GO:0003924">
    <property type="term" value="F:GTPase activity"/>
    <property type="evidence" value="ECO:0007669"/>
    <property type="project" value="InterPro"/>
</dbReference>
<comment type="caution">
    <text evidence="3">The sequence shown here is derived from an EMBL/GenBank/DDBJ whole genome shotgun (WGS) entry which is preliminary data.</text>
</comment>
<evidence type="ECO:0000256" key="2">
    <source>
        <dbReference type="ARBA" id="ARBA00022741"/>
    </source>
</evidence>
<dbReference type="SUPFAM" id="SSF52540">
    <property type="entry name" value="P-loop containing nucleoside triphosphate hydrolases"/>
    <property type="match status" value="1"/>
</dbReference>
<dbReference type="AlphaFoldDB" id="A0A443SHY0"/>
<protein>
    <submittedName>
        <fullName evidence="3">Ras-related protein Rab-21-like isoform X2</fullName>
    </submittedName>
</protein>